<dbReference type="Proteomes" id="UP000472971">
    <property type="component" value="Unassembled WGS sequence"/>
</dbReference>
<sequence>MLNGIRVLDFSQYLPGPFASLRLAEMGAEVIKIEPPHGDPARQLSEGVVFRANNRNKQSKTFNLKDSLEKNELKKLIQTADVLLESFRPGVMKKHGLSYEEVKAFHPTVIYCSLSGYGHDSPLAHLGSHDLNYMALSGVLTHFSDHSGRPVHPTTTLADLVGGTVASEAILAAIIKKLRTGDGAYIDLAITDMMVGLQTNHVLYEKEKISKKGIPEIDGSNISYHLYETKDGRYISIAALEMKFWKEFCIWAGKERWIEAHLSAANETNAVYHEVKAFFKTYTFEQWLKFSMEVDACLAPVLSIEELPHHPHVKKRELIFEPQWGDRQVRVTPFKNSHTNRPPMLSSK</sequence>
<dbReference type="Pfam" id="PF02515">
    <property type="entry name" value="CoA_transf_3"/>
    <property type="match status" value="1"/>
</dbReference>
<dbReference type="EMBL" id="JACEIO010000008">
    <property type="protein sequence ID" value="MBA4536542.1"/>
    <property type="molecule type" value="Genomic_DNA"/>
</dbReference>
<accession>A0A6B3VSG1</accession>
<dbReference type="PANTHER" id="PTHR48228:SF5">
    <property type="entry name" value="ALPHA-METHYLACYL-COA RACEMASE"/>
    <property type="match status" value="1"/>
</dbReference>
<gene>
    <name evidence="2" type="ORF">G4D64_05065</name>
    <name evidence="1" type="ORF">H1Z61_05105</name>
</gene>
<evidence type="ECO:0000313" key="2">
    <source>
        <dbReference type="EMBL" id="NEY80909.1"/>
    </source>
</evidence>
<organism evidence="2 3">
    <name type="scientific">Bacillus aquiflavi</name>
    <dbReference type="NCBI Taxonomy" id="2672567"/>
    <lineage>
        <taxon>Bacteria</taxon>
        <taxon>Bacillati</taxon>
        <taxon>Bacillota</taxon>
        <taxon>Bacilli</taxon>
        <taxon>Bacillales</taxon>
        <taxon>Bacillaceae</taxon>
        <taxon>Bacillus</taxon>
    </lineage>
</organism>
<dbReference type="SUPFAM" id="SSF89796">
    <property type="entry name" value="CoA-transferase family III (CaiB/BaiF)"/>
    <property type="match status" value="1"/>
</dbReference>
<evidence type="ECO:0000313" key="1">
    <source>
        <dbReference type="EMBL" id="MBA4536542.1"/>
    </source>
</evidence>
<reference evidence="1 4" key="2">
    <citation type="submission" date="2020-07" db="EMBL/GenBank/DDBJ databases">
        <authorList>
            <person name="Feng H."/>
        </authorList>
    </citation>
    <scope>NUCLEOTIDE SEQUENCE [LARGE SCALE GENOMIC DNA]</scope>
    <source>
        <strain evidence="4">s-12</strain>
        <strain evidence="1">S-12</strain>
    </source>
</reference>
<dbReference type="PANTHER" id="PTHR48228">
    <property type="entry name" value="SUCCINYL-COA--D-CITRAMALATE COA-TRANSFERASE"/>
    <property type="match status" value="1"/>
</dbReference>
<dbReference type="InterPro" id="IPR044855">
    <property type="entry name" value="CoA-Trfase_III_dom3_sf"/>
</dbReference>
<dbReference type="Gene3D" id="3.30.1540.10">
    <property type="entry name" value="formyl-coa transferase, domain 3"/>
    <property type="match status" value="1"/>
</dbReference>
<keyword evidence="2" id="KW-0808">Transferase</keyword>
<dbReference type="InterPro" id="IPR050509">
    <property type="entry name" value="CoA-transferase_III"/>
</dbReference>
<proteinExistence type="predicted"/>
<dbReference type="InterPro" id="IPR003673">
    <property type="entry name" value="CoA-Trfase_fam_III"/>
</dbReference>
<keyword evidence="3" id="KW-1185">Reference proteome</keyword>
<name>A0A6B3VSG1_9BACI</name>
<dbReference type="InterPro" id="IPR023606">
    <property type="entry name" value="CoA-Trfase_III_dom_1_sf"/>
</dbReference>
<dbReference type="Gene3D" id="3.40.50.10540">
    <property type="entry name" value="Crotonobetainyl-coa:carnitine coa-transferase, domain 1"/>
    <property type="match status" value="1"/>
</dbReference>
<evidence type="ECO:0000313" key="3">
    <source>
        <dbReference type="Proteomes" id="UP000472971"/>
    </source>
</evidence>
<protein>
    <submittedName>
        <fullName evidence="2">CoA transferase</fullName>
    </submittedName>
</protein>
<comment type="caution">
    <text evidence="2">The sequence shown here is derived from an EMBL/GenBank/DDBJ whole genome shotgun (WGS) entry which is preliminary data.</text>
</comment>
<dbReference type="EMBL" id="JAAIWN010000008">
    <property type="protein sequence ID" value="NEY80909.1"/>
    <property type="molecule type" value="Genomic_DNA"/>
</dbReference>
<dbReference type="RefSeq" id="WP_163240782.1">
    <property type="nucleotide sequence ID" value="NZ_CP082780.1"/>
</dbReference>
<evidence type="ECO:0000313" key="4">
    <source>
        <dbReference type="Proteomes" id="UP000570010"/>
    </source>
</evidence>
<dbReference type="Proteomes" id="UP000570010">
    <property type="component" value="Unassembled WGS sequence"/>
</dbReference>
<reference evidence="2 3" key="1">
    <citation type="submission" date="2020-02" db="EMBL/GenBank/DDBJ databases">
        <title>Bacillus aquiflavi sp. nov., isolated from yellow water of strong flavor Chinese baijiu in Yibin region of China.</title>
        <authorList>
            <person name="Xie J."/>
        </authorList>
    </citation>
    <scope>NUCLEOTIDE SEQUENCE [LARGE SCALE GENOMIC DNA]</scope>
    <source>
        <strain evidence="2 3">3H-10</strain>
    </source>
</reference>
<dbReference type="AlphaFoldDB" id="A0A6B3VSG1"/>
<dbReference type="GO" id="GO:0016740">
    <property type="term" value="F:transferase activity"/>
    <property type="evidence" value="ECO:0007669"/>
    <property type="project" value="UniProtKB-KW"/>
</dbReference>